<dbReference type="SUPFAM" id="SSF56059">
    <property type="entry name" value="Glutathione synthetase ATP-binding domain-like"/>
    <property type="match status" value="1"/>
</dbReference>
<dbReference type="GO" id="GO:0005524">
    <property type="term" value="F:ATP binding"/>
    <property type="evidence" value="ECO:0007669"/>
    <property type="project" value="UniProtKB-UniRule"/>
</dbReference>
<dbReference type="InterPro" id="IPR000115">
    <property type="entry name" value="PRibGlycinamide_synth"/>
</dbReference>
<evidence type="ECO:0000256" key="6">
    <source>
        <dbReference type="ARBA" id="ARBA00022741"/>
    </source>
</evidence>
<name>W6SHU4_9CLOT</name>
<evidence type="ECO:0000313" key="16">
    <source>
        <dbReference type="EMBL" id="CDM69290.1"/>
    </source>
</evidence>
<dbReference type="UniPathway" id="UPA00074">
    <property type="reaction ID" value="UER00125"/>
</dbReference>
<dbReference type="STRING" id="1216932.CM240_2133"/>
<dbReference type="HAMAP" id="MF_00138">
    <property type="entry name" value="GARS"/>
    <property type="match status" value="1"/>
</dbReference>
<dbReference type="InterPro" id="IPR037123">
    <property type="entry name" value="PRibGlycinamide_synth_C_sf"/>
</dbReference>
<dbReference type="KEGG" id="clt:CM240_2133"/>
<evidence type="ECO:0000313" key="17">
    <source>
        <dbReference type="Proteomes" id="UP000019426"/>
    </source>
</evidence>
<evidence type="ECO:0000256" key="2">
    <source>
        <dbReference type="ARBA" id="ARBA00005174"/>
    </source>
</evidence>
<dbReference type="SUPFAM" id="SSF51246">
    <property type="entry name" value="Rudiment single hybrid motif"/>
    <property type="match status" value="1"/>
</dbReference>
<protein>
    <recommendedName>
        <fullName evidence="3 13">Phosphoribosylamine--glycine ligase</fullName>
        <ecNumber evidence="3 13">6.3.4.13</ecNumber>
    </recommendedName>
    <alternativeName>
        <fullName evidence="13">GARS</fullName>
    </alternativeName>
    <alternativeName>
        <fullName evidence="11 13">Glycinamide ribonucleotide synthetase</fullName>
    </alternativeName>
    <alternativeName>
        <fullName evidence="12 13">Phosphoribosylglycinamide synthetase</fullName>
    </alternativeName>
</protein>
<keyword evidence="17" id="KW-1185">Reference proteome</keyword>
<proteinExistence type="inferred from homology"/>
<dbReference type="HOGENOM" id="CLU_027420_3_1_9"/>
<dbReference type="Pfam" id="PF02843">
    <property type="entry name" value="GARS_C"/>
    <property type="match status" value="1"/>
</dbReference>
<dbReference type="Gene3D" id="3.90.600.10">
    <property type="entry name" value="Phosphoribosylglycinamide synthetase, C-terminal domain"/>
    <property type="match status" value="1"/>
</dbReference>
<evidence type="ECO:0000256" key="13">
    <source>
        <dbReference type="HAMAP-Rule" id="MF_00138"/>
    </source>
</evidence>
<dbReference type="Pfam" id="PF01071">
    <property type="entry name" value="GARS_A"/>
    <property type="match status" value="1"/>
</dbReference>
<organism evidence="16 17">
    <name type="scientific">Clostridium bornimense</name>
    <dbReference type="NCBI Taxonomy" id="1216932"/>
    <lineage>
        <taxon>Bacteria</taxon>
        <taxon>Bacillati</taxon>
        <taxon>Bacillota</taxon>
        <taxon>Clostridia</taxon>
        <taxon>Eubacteriales</taxon>
        <taxon>Clostridiaceae</taxon>
        <taxon>Clostridium</taxon>
    </lineage>
</organism>
<keyword evidence="7 13" id="KW-0658">Purine biosynthesis</keyword>
<dbReference type="Gene3D" id="3.30.1490.20">
    <property type="entry name" value="ATP-grasp fold, A domain"/>
    <property type="match status" value="1"/>
</dbReference>
<gene>
    <name evidence="13 16" type="primary">purD</name>
    <name evidence="16" type="ORF">CM240_2133</name>
</gene>
<evidence type="ECO:0000256" key="10">
    <source>
        <dbReference type="ARBA" id="ARBA00038345"/>
    </source>
</evidence>
<dbReference type="FunFam" id="3.40.50.20:FF:000006">
    <property type="entry name" value="Phosphoribosylamine--glycine ligase, chloroplastic"/>
    <property type="match status" value="1"/>
</dbReference>
<keyword evidence="8 14" id="KW-0067">ATP-binding</keyword>
<dbReference type="Gene3D" id="3.30.470.20">
    <property type="entry name" value="ATP-grasp fold, B domain"/>
    <property type="match status" value="1"/>
</dbReference>
<dbReference type="SMART" id="SM01209">
    <property type="entry name" value="GARS_A"/>
    <property type="match status" value="1"/>
</dbReference>
<keyword evidence="6 14" id="KW-0547">Nucleotide-binding</keyword>
<dbReference type="EC" id="6.3.4.13" evidence="3 13"/>
<evidence type="ECO:0000256" key="8">
    <source>
        <dbReference type="ARBA" id="ARBA00022840"/>
    </source>
</evidence>
<evidence type="ECO:0000256" key="4">
    <source>
        <dbReference type="ARBA" id="ARBA00022598"/>
    </source>
</evidence>
<dbReference type="GO" id="GO:0046872">
    <property type="term" value="F:metal ion binding"/>
    <property type="evidence" value="ECO:0007669"/>
    <property type="project" value="UniProtKB-KW"/>
</dbReference>
<evidence type="ECO:0000256" key="12">
    <source>
        <dbReference type="ARBA" id="ARBA00042864"/>
    </source>
</evidence>
<dbReference type="InterPro" id="IPR020560">
    <property type="entry name" value="PRibGlycinamide_synth_C-dom"/>
</dbReference>
<dbReference type="InterPro" id="IPR020562">
    <property type="entry name" value="PRibGlycinamide_synth_N"/>
</dbReference>
<keyword evidence="5" id="KW-0479">Metal-binding</keyword>
<dbReference type="AlphaFoldDB" id="W6SHU4"/>
<accession>W6SHU4</accession>
<dbReference type="PATRIC" id="fig|1216932.3.peg.2133"/>
<keyword evidence="9" id="KW-0464">Manganese</keyword>
<comment type="similarity">
    <text evidence="10 13">Belongs to the GARS family.</text>
</comment>
<dbReference type="PROSITE" id="PS50975">
    <property type="entry name" value="ATP_GRASP"/>
    <property type="match status" value="1"/>
</dbReference>
<dbReference type="InterPro" id="IPR011054">
    <property type="entry name" value="Rudment_hybrid_motif"/>
</dbReference>
<comment type="pathway">
    <text evidence="2 13">Purine metabolism; IMP biosynthesis via de novo pathway; N(1)-(5-phospho-D-ribosyl)glycinamide from 5-phospho-alpha-D-ribose 1-diphosphate: step 2/2.</text>
</comment>
<dbReference type="InterPro" id="IPR011761">
    <property type="entry name" value="ATP-grasp"/>
</dbReference>
<dbReference type="EMBL" id="HG917868">
    <property type="protein sequence ID" value="CDM69290.1"/>
    <property type="molecule type" value="Genomic_DNA"/>
</dbReference>
<keyword evidence="4 13" id="KW-0436">Ligase</keyword>
<reference evidence="16 17" key="1">
    <citation type="submission" date="2013-11" db="EMBL/GenBank/DDBJ databases">
        <title>Complete genome sequence of Clostridum sp. M2/40.</title>
        <authorList>
            <person name="Wibberg D."/>
            <person name="Puehler A."/>
            <person name="Schlueter A."/>
        </authorList>
    </citation>
    <scope>NUCLEOTIDE SEQUENCE [LARGE SCALE GENOMIC DNA]</scope>
    <source>
        <strain evidence="17">M2/40</strain>
    </source>
</reference>
<comment type="catalytic activity">
    <reaction evidence="13">
        <text>5-phospho-beta-D-ribosylamine + glycine + ATP = N(1)-(5-phospho-beta-D-ribosyl)glycinamide + ADP + phosphate + H(+)</text>
        <dbReference type="Rhea" id="RHEA:17453"/>
        <dbReference type="ChEBI" id="CHEBI:15378"/>
        <dbReference type="ChEBI" id="CHEBI:30616"/>
        <dbReference type="ChEBI" id="CHEBI:43474"/>
        <dbReference type="ChEBI" id="CHEBI:57305"/>
        <dbReference type="ChEBI" id="CHEBI:58681"/>
        <dbReference type="ChEBI" id="CHEBI:143788"/>
        <dbReference type="ChEBI" id="CHEBI:456216"/>
        <dbReference type="EC" id="6.3.4.13"/>
    </reaction>
</comment>
<evidence type="ECO:0000256" key="1">
    <source>
        <dbReference type="ARBA" id="ARBA00001936"/>
    </source>
</evidence>
<dbReference type="Pfam" id="PF02844">
    <property type="entry name" value="GARS_N"/>
    <property type="match status" value="1"/>
</dbReference>
<evidence type="ECO:0000259" key="15">
    <source>
        <dbReference type="PROSITE" id="PS50975"/>
    </source>
</evidence>
<evidence type="ECO:0000256" key="3">
    <source>
        <dbReference type="ARBA" id="ARBA00013255"/>
    </source>
</evidence>
<dbReference type="NCBIfam" id="TIGR00877">
    <property type="entry name" value="purD"/>
    <property type="match status" value="1"/>
</dbReference>
<dbReference type="PANTHER" id="PTHR43472:SF1">
    <property type="entry name" value="PHOSPHORIBOSYLAMINE--GLYCINE LIGASE, CHLOROPLASTIC"/>
    <property type="match status" value="1"/>
</dbReference>
<dbReference type="InterPro" id="IPR013815">
    <property type="entry name" value="ATP_grasp_subdomain_1"/>
</dbReference>
<evidence type="ECO:0000256" key="14">
    <source>
        <dbReference type="PROSITE-ProRule" id="PRU00409"/>
    </source>
</evidence>
<dbReference type="GO" id="GO:0006189">
    <property type="term" value="P:'de novo' IMP biosynthetic process"/>
    <property type="evidence" value="ECO:0007669"/>
    <property type="project" value="UniProtKB-UniRule"/>
</dbReference>
<dbReference type="Proteomes" id="UP000019426">
    <property type="component" value="Chromosome M2/40_rep1"/>
</dbReference>
<comment type="cofactor">
    <cofactor evidence="1">
        <name>Mn(2+)</name>
        <dbReference type="ChEBI" id="CHEBI:29035"/>
    </cofactor>
</comment>
<evidence type="ECO:0000256" key="7">
    <source>
        <dbReference type="ARBA" id="ARBA00022755"/>
    </source>
</evidence>
<evidence type="ECO:0000256" key="11">
    <source>
        <dbReference type="ARBA" id="ARBA00042242"/>
    </source>
</evidence>
<dbReference type="GO" id="GO:0004637">
    <property type="term" value="F:phosphoribosylamine-glycine ligase activity"/>
    <property type="evidence" value="ECO:0007669"/>
    <property type="project" value="UniProtKB-UniRule"/>
</dbReference>
<dbReference type="OrthoDB" id="9807240at2"/>
<dbReference type="InterPro" id="IPR016185">
    <property type="entry name" value="PreATP-grasp_dom_sf"/>
</dbReference>
<dbReference type="InterPro" id="IPR020561">
    <property type="entry name" value="PRibGlycinamid_synth_ATP-grasp"/>
</dbReference>
<dbReference type="Gene3D" id="3.40.50.20">
    <property type="match status" value="1"/>
</dbReference>
<dbReference type="PANTHER" id="PTHR43472">
    <property type="entry name" value="PHOSPHORIBOSYLAMINE--GLYCINE LIGASE"/>
    <property type="match status" value="1"/>
</dbReference>
<feature type="domain" description="ATP-grasp" evidence="15">
    <location>
        <begin position="107"/>
        <end position="313"/>
    </location>
</feature>
<dbReference type="RefSeq" id="WP_044039012.1">
    <property type="nucleotide sequence ID" value="NZ_HG917868.1"/>
</dbReference>
<evidence type="ECO:0000256" key="9">
    <source>
        <dbReference type="ARBA" id="ARBA00023211"/>
    </source>
</evidence>
<dbReference type="eggNOG" id="COG0151">
    <property type="taxonomic scope" value="Bacteria"/>
</dbReference>
<dbReference type="SMART" id="SM01210">
    <property type="entry name" value="GARS_C"/>
    <property type="match status" value="1"/>
</dbReference>
<dbReference type="GO" id="GO:0009113">
    <property type="term" value="P:purine nucleobase biosynthetic process"/>
    <property type="evidence" value="ECO:0007669"/>
    <property type="project" value="InterPro"/>
</dbReference>
<evidence type="ECO:0000256" key="5">
    <source>
        <dbReference type="ARBA" id="ARBA00022723"/>
    </source>
</evidence>
<dbReference type="SUPFAM" id="SSF52440">
    <property type="entry name" value="PreATP-grasp domain"/>
    <property type="match status" value="1"/>
</dbReference>
<sequence length="416" mass="45232">MKVLVLGSGGREHAIAYKCAESSKVEKVYVAPGNGGTAIENKCENVNISKIDEFVAFAKKEAIDLTIVGPEVYLVEGVVDTFKKEGLKIFGPGKIGAQLEGSKSFSKDFMKKYNVKTAAYEVFTEVEPAIEYLKTVDYPIVIKADGLAAGKGVVISETYEDAVSTVKSFIVDDVFKGAGQKIVIEEFLTGPEASILAITDGKTMLPFISSKDHKKIHEGETGPNTGGMGVIAPNPYFTKEVEEDFIKNIMNPTLEGIREEGFDFTGIVFFGVMITQKGVYALEYNVRMGDPETQAVLPLMDSDLVEVIEKALDGKLSEVTLEWKNGHSCCITGASKGYPASYPTGFKITVNDKFASKLFIAGAKEEDGELLTTGGRVLNVVAIDSTLEDARAKAYNDMKNVDFEGLYYRKDIGEIK</sequence>